<dbReference type="OrthoDB" id="10479302at2759"/>
<dbReference type="EMBL" id="KI965374">
    <property type="protein sequence ID" value="EUC26586.1"/>
    <property type="molecule type" value="Genomic_DNA"/>
</dbReference>
<dbReference type="RefSeq" id="XP_007719109.1">
    <property type="nucleotide sequence ID" value="XM_007720919.1"/>
</dbReference>
<organism evidence="2 3">
    <name type="scientific">Cochliobolus carbonum (strain 26-R-13)</name>
    <name type="common">Maize leaf spot fungus</name>
    <name type="synonym">Bipolaris zeicola</name>
    <dbReference type="NCBI Taxonomy" id="930089"/>
    <lineage>
        <taxon>Eukaryota</taxon>
        <taxon>Fungi</taxon>
        <taxon>Dikarya</taxon>
        <taxon>Ascomycota</taxon>
        <taxon>Pezizomycotina</taxon>
        <taxon>Dothideomycetes</taxon>
        <taxon>Pleosporomycetidae</taxon>
        <taxon>Pleosporales</taxon>
        <taxon>Pleosporineae</taxon>
        <taxon>Pleosporaceae</taxon>
        <taxon>Bipolaris</taxon>
    </lineage>
</organism>
<name>W6Y5L5_COCC2</name>
<feature type="compositionally biased region" description="Basic and acidic residues" evidence="1">
    <location>
        <begin position="125"/>
        <end position="135"/>
    </location>
</feature>
<dbReference type="Proteomes" id="UP000053841">
    <property type="component" value="Unassembled WGS sequence"/>
</dbReference>
<feature type="region of interest" description="Disordered" evidence="1">
    <location>
        <begin position="97"/>
        <end position="135"/>
    </location>
</feature>
<dbReference type="KEGG" id="bze:COCCADRAFT_66872"/>
<dbReference type="HOGENOM" id="CLU_1890674_0_0_1"/>
<sequence length="135" mass="14587">MNPPEPPCFPETPEELAASYSQKLEENFIASQDHEQSLRIQVKEREAVIQYQKEQLAADQKQITQLEIEKTQLATAATPAVLTTPAVTLFPPTPAAIAKATADDPAGPPAPATPPSSRTPSLSERIPDPKEFDGT</sequence>
<evidence type="ECO:0000256" key="1">
    <source>
        <dbReference type="SAM" id="MobiDB-lite"/>
    </source>
</evidence>
<protein>
    <submittedName>
        <fullName evidence="2">Uncharacterized protein</fullName>
    </submittedName>
</protein>
<evidence type="ECO:0000313" key="3">
    <source>
        <dbReference type="Proteomes" id="UP000053841"/>
    </source>
</evidence>
<evidence type="ECO:0000313" key="2">
    <source>
        <dbReference type="EMBL" id="EUC26586.1"/>
    </source>
</evidence>
<gene>
    <name evidence="2" type="ORF">COCCADRAFT_66872</name>
</gene>
<accession>W6Y5L5</accession>
<reference evidence="2 3" key="1">
    <citation type="journal article" date="2013" name="PLoS Genet.">
        <title>Comparative genome structure, secondary metabolite, and effector coding capacity across Cochliobolus pathogens.</title>
        <authorList>
            <person name="Condon B.J."/>
            <person name="Leng Y."/>
            <person name="Wu D."/>
            <person name="Bushley K.E."/>
            <person name="Ohm R.A."/>
            <person name="Otillar R."/>
            <person name="Martin J."/>
            <person name="Schackwitz W."/>
            <person name="Grimwood J."/>
            <person name="MohdZainudin N."/>
            <person name="Xue C."/>
            <person name="Wang R."/>
            <person name="Manning V.A."/>
            <person name="Dhillon B."/>
            <person name="Tu Z.J."/>
            <person name="Steffenson B.J."/>
            <person name="Salamov A."/>
            <person name="Sun H."/>
            <person name="Lowry S."/>
            <person name="LaButti K."/>
            <person name="Han J."/>
            <person name="Copeland A."/>
            <person name="Lindquist E."/>
            <person name="Barry K."/>
            <person name="Schmutz J."/>
            <person name="Baker S.E."/>
            <person name="Ciuffetti L.M."/>
            <person name="Grigoriev I.V."/>
            <person name="Zhong S."/>
            <person name="Turgeon B.G."/>
        </authorList>
    </citation>
    <scope>NUCLEOTIDE SEQUENCE [LARGE SCALE GENOMIC DNA]</scope>
    <source>
        <strain evidence="2 3">26-R-13</strain>
    </source>
</reference>
<keyword evidence="3" id="KW-1185">Reference proteome</keyword>
<dbReference type="AlphaFoldDB" id="W6Y5L5"/>
<proteinExistence type="predicted"/>
<dbReference type="GeneID" id="19150528"/>
<feature type="non-terminal residue" evidence="2">
    <location>
        <position position="135"/>
    </location>
</feature>